<comment type="similarity">
    <text evidence="2">Belongs to the acyl-CoA dehydrogenase family.</text>
</comment>
<keyword evidence="8" id="KW-1185">Reference proteome</keyword>
<dbReference type="SUPFAM" id="SSF47203">
    <property type="entry name" value="Acyl-CoA dehydrogenase C-terminal domain-like"/>
    <property type="match status" value="1"/>
</dbReference>
<dbReference type="Gene3D" id="1.10.540.10">
    <property type="entry name" value="Acyl-CoA dehydrogenase/oxidase, N-terminal domain"/>
    <property type="match status" value="1"/>
</dbReference>
<keyword evidence="3" id="KW-0285">Flavoprotein</keyword>
<dbReference type="GO" id="GO:0050660">
    <property type="term" value="F:flavin adenine dinucleotide binding"/>
    <property type="evidence" value="ECO:0007669"/>
    <property type="project" value="InterPro"/>
</dbReference>
<protein>
    <submittedName>
        <fullName evidence="7">Acyl-CoA dehydrogenase family protein</fullName>
    </submittedName>
</protein>
<name>A0A7K3LPN9_9ACTN</name>
<accession>A0A7K3LPN9</accession>
<dbReference type="InterPro" id="IPR013786">
    <property type="entry name" value="AcylCoA_DH/ox_N"/>
</dbReference>
<dbReference type="GO" id="GO:0016627">
    <property type="term" value="F:oxidoreductase activity, acting on the CH-CH group of donors"/>
    <property type="evidence" value="ECO:0007669"/>
    <property type="project" value="InterPro"/>
</dbReference>
<organism evidence="7 8">
    <name type="scientific">Gordonia desulfuricans</name>
    <dbReference type="NCBI Taxonomy" id="89051"/>
    <lineage>
        <taxon>Bacteria</taxon>
        <taxon>Bacillati</taxon>
        <taxon>Actinomycetota</taxon>
        <taxon>Actinomycetes</taxon>
        <taxon>Mycobacteriales</taxon>
        <taxon>Gordoniaceae</taxon>
        <taxon>Gordonia</taxon>
    </lineage>
</organism>
<feature type="domain" description="Acyl-CoA dehydrogenase/oxidase N-terminal" evidence="6">
    <location>
        <begin position="45"/>
        <end position="116"/>
    </location>
</feature>
<sequence>MDGRVSAPSAVPISPDDIRATLRAYFSADPAADRFTGPRAEGVDEKCWDRAGFDPECWKLLAGRIGLAGLGAPRRSGGMGLGLTHLVAAVEECAASAYPGPVRATVLMAHLLAVAGATEMSRPVAEVVAAAVAGEAVIGAPIQVGGPRAGFADGLVGGRLGAMTHGPVADAVLAELDAPGGPALGLVVLDSAVTQRFPIRGVDGATPLAYVEVSGAPAVLLGAAGDQTVMHHHRAAAALLLAAEQVGGVTACLRAMVECAGLGGESAAPAGPTRAVSHRCSETAVIGAAARALVHAAAGHLDRPDPDRPAAGYLLALLARAEAADGYIAASSALVQICDGTGAAREHEARLHFRRARAVAALGATPDRLRDKAVAGGCLDLLRSA</sequence>
<dbReference type="SUPFAM" id="SSF56645">
    <property type="entry name" value="Acyl-CoA dehydrogenase NM domain-like"/>
    <property type="match status" value="1"/>
</dbReference>
<dbReference type="InterPro" id="IPR036250">
    <property type="entry name" value="AcylCo_DH-like_C"/>
</dbReference>
<dbReference type="InterPro" id="IPR009100">
    <property type="entry name" value="AcylCoA_DH/oxidase_NM_dom_sf"/>
</dbReference>
<dbReference type="Gene3D" id="1.20.140.10">
    <property type="entry name" value="Butyryl-CoA Dehydrogenase, subunit A, domain 3"/>
    <property type="match status" value="1"/>
</dbReference>
<evidence type="ECO:0000256" key="3">
    <source>
        <dbReference type="ARBA" id="ARBA00022630"/>
    </source>
</evidence>
<evidence type="ECO:0000313" key="8">
    <source>
        <dbReference type="Proteomes" id="UP000466307"/>
    </source>
</evidence>
<keyword evidence="4" id="KW-0274">FAD</keyword>
<evidence type="ECO:0000259" key="5">
    <source>
        <dbReference type="Pfam" id="PF00441"/>
    </source>
</evidence>
<reference evidence="7 8" key="1">
    <citation type="submission" date="2020-01" db="EMBL/GenBank/DDBJ databases">
        <title>Investigation of new actinobacteria for the biodesulphurisation of diesel fuel.</title>
        <authorList>
            <person name="Athi Narayanan S.M."/>
        </authorList>
    </citation>
    <scope>NUCLEOTIDE SEQUENCE [LARGE SCALE GENOMIC DNA]</scope>
    <source>
        <strain evidence="7 8">213E</strain>
    </source>
</reference>
<dbReference type="InterPro" id="IPR009075">
    <property type="entry name" value="AcylCo_DH/oxidase_C"/>
</dbReference>
<dbReference type="AlphaFoldDB" id="A0A7K3LPN9"/>
<evidence type="ECO:0000259" key="6">
    <source>
        <dbReference type="Pfam" id="PF02771"/>
    </source>
</evidence>
<comment type="cofactor">
    <cofactor evidence="1">
        <name>FAD</name>
        <dbReference type="ChEBI" id="CHEBI:57692"/>
    </cofactor>
</comment>
<proteinExistence type="inferred from homology"/>
<dbReference type="Proteomes" id="UP000466307">
    <property type="component" value="Unassembled WGS sequence"/>
</dbReference>
<comment type="caution">
    <text evidence="7">The sequence shown here is derived from an EMBL/GenBank/DDBJ whole genome shotgun (WGS) entry which is preliminary data.</text>
</comment>
<gene>
    <name evidence="7" type="ORF">GYA93_11570</name>
</gene>
<dbReference type="InterPro" id="IPR037069">
    <property type="entry name" value="AcylCoA_DH/ox_N_sf"/>
</dbReference>
<dbReference type="Pfam" id="PF02771">
    <property type="entry name" value="Acyl-CoA_dh_N"/>
    <property type="match status" value="1"/>
</dbReference>
<feature type="domain" description="Acyl-CoA dehydrogenase/oxidase C-terminal" evidence="5">
    <location>
        <begin position="238"/>
        <end position="363"/>
    </location>
</feature>
<dbReference type="EMBL" id="JAADZU010000032">
    <property type="protein sequence ID" value="NDK90215.1"/>
    <property type="molecule type" value="Genomic_DNA"/>
</dbReference>
<evidence type="ECO:0000313" key="7">
    <source>
        <dbReference type="EMBL" id="NDK90215.1"/>
    </source>
</evidence>
<dbReference type="Pfam" id="PF00441">
    <property type="entry name" value="Acyl-CoA_dh_1"/>
    <property type="match status" value="1"/>
</dbReference>
<evidence type="ECO:0000256" key="4">
    <source>
        <dbReference type="ARBA" id="ARBA00022827"/>
    </source>
</evidence>
<evidence type="ECO:0000256" key="2">
    <source>
        <dbReference type="ARBA" id="ARBA00009347"/>
    </source>
</evidence>
<evidence type="ECO:0000256" key="1">
    <source>
        <dbReference type="ARBA" id="ARBA00001974"/>
    </source>
</evidence>